<dbReference type="EMBL" id="LT629765">
    <property type="protein sequence ID" value="SDR88845.1"/>
    <property type="molecule type" value="Genomic_DNA"/>
</dbReference>
<dbReference type="GO" id="GO:0006565">
    <property type="term" value="P:L-serine catabolic process"/>
    <property type="evidence" value="ECO:0007669"/>
    <property type="project" value="TreeGrafter"/>
</dbReference>
<dbReference type="Gene3D" id="3.40.1020.10">
    <property type="entry name" value="Biosynthetic Threonine Deaminase, Domain 3"/>
    <property type="match status" value="1"/>
</dbReference>
<dbReference type="PROSITE" id="PS00165">
    <property type="entry name" value="DEHYDRATASE_SER_THR"/>
    <property type="match status" value="1"/>
</dbReference>
<evidence type="ECO:0000256" key="11">
    <source>
        <dbReference type="ARBA" id="ARBA00025527"/>
    </source>
</evidence>
<keyword evidence="9 12" id="KW-0456">Lyase</keyword>
<dbReference type="InterPro" id="IPR001926">
    <property type="entry name" value="TrpB-like_PALP"/>
</dbReference>
<proteinExistence type="inferred from homology"/>
<evidence type="ECO:0000256" key="6">
    <source>
        <dbReference type="ARBA" id="ARBA00022605"/>
    </source>
</evidence>
<evidence type="ECO:0000313" key="15">
    <source>
        <dbReference type="Proteomes" id="UP000182237"/>
    </source>
</evidence>
<keyword evidence="7 12" id="KW-0412">Isoleucine biosynthesis</keyword>
<keyword evidence="8 12" id="KW-0663">Pyridoxal phosphate</keyword>
<dbReference type="InterPro" id="IPR050147">
    <property type="entry name" value="Ser/Thr_Dehydratase"/>
</dbReference>
<evidence type="ECO:0000256" key="2">
    <source>
        <dbReference type="ARBA" id="ARBA00001933"/>
    </source>
</evidence>
<dbReference type="Proteomes" id="UP000182237">
    <property type="component" value="Chromosome I"/>
</dbReference>
<evidence type="ECO:0000256" key="12">
    <source>
        <dbReference type="RuleBase" id="RU362012"/>
    </source>
</evidence>
<accession>A0A1H1MR42</accession>
<evidence type="ECO:0000313" key="14">
    <source>
        <dbReference type="EMBL" id="SDR88845.1"/>
    </source>
</evidence>
<evidence type="ECO:0000256" key="10">
    <source>
        <dbReference type="ARBA" id="ARBA00023304"/>
    </source>
</evidence>
<comment type="catalytic activity">
    <reaction evidence="1 12">
        <text>L-threonine = 2-oxobutanoate + NH4(+)</text>
        <dbReference type="Rhea" id="RHEA:22108"/>
        <dbReference type="ChEBI" id="CHEBI:16763"/>
        <dbReference type="ChEBI" id="CHEBI:28938"/>
        <dbReference type="ChEBI" id="CHEBI:57926"/>
        <dbReference type="EC" id="4.3.1.19"/>
    </reaction>
</comment>
<gene>
    <name evidence="12" type="primary">ilvA</name>
    <name evidence="14" type="ORF">SAMN04488539_0583</name>
</gene>
<dbReference type="GO" id="GO:0030170">
    <property type="term" value="F:pyridoxal phosphate binding"/>
    <property type="evidence" value="ECO:0007669"/>
    <property type="project" value="InterPro"/>
</dbReference>
<dbReference type="NCBIfam" id="NF006390">
    <property type="entry name" value="PRK08639.1"/>
    <property type="match status" value="1"/>
</dbReference>
<dbReference type="EC" id="4.3.1.19" evidence="12"/>
<keyword evidence="15" id="KW-1185">Reference proteome</keyword>
<evidence type="ECO:0000256" key="5">
    <source>
        <dbReference type="ARBA" id="ARBA00011881"/>
    </source>
</evidence>
<dbReference type="Gene3D" id="3.40.50.1100">
    <property type="match status" value="2"/>
</dbReference>
<evidence type="ECO:0000256" key="1">
    <source>
        <dbReference type="ARBA" id="ARBA00001274"/>
    </source>
</evidence>
<name>A0A1H1MR42_9CORY</name>
<dbReference type="SUPFAM" id="SSF53686">
    <property type="entry name" value="Tryptophan synthase beta subunit-like PLP-dependent enzymes"/>
    <property type="match status" value="1"/>
</dbReference>
<dbReference type="Pfam" id="PF00291">
    <property type="entry name" value="PALP"/>
    <property type="match status" value="1"/>
</dbReference>
<feature type="domain" description="ACT-like" evidence="13">
    <location>
        <begin position="353"/>
        <end position="427"/>
    </location>
</feature>
<comment type="function">
    <text evidence="11 12">Catalyzes the anaerobic formation of alpha-ketobutyrate and ammonia from threonine in a two-step reaction. The first step involved a dehydration of threonine and a production of enamine intermediates (aminocrotonate), which tautomerizes to its imine form (iminobutyrate). Both intermediates are unstable and short-lived. The second step is the nonenzymatic hydrolysis of the enamine/imine intermediates to form 2-ketobutyrate and free ammonia. In the low water environment of the cell, the second step is accelerated by RidA.</text>
</comment>
<dbReference type="RefSeq" id="WP_019193063.1">
    <property type="nucleotide sequence ID" value="NZ_LT629765.1"/>
</dbReference>
<dbReference type="eggNOG" id="COG1171">
    <property type="taxonomic scope" value="Bacteria"/>
</dbReference>
<dbReference type="Pfam" id="PF00585">
    <property type="entry name" value="Thr_dehydrat_C"/>
    <property type="match status" value="1"/>
</dbReference>
<comment type="similarity">
    <text evidence="4 12">Belongs to the serine/threonine dehydratase family.</text>
</comment>
<dbReference type="GO" id="GO:0003941">
    <property type="term" value="F:L-serine ammonia-lyase activity"/>
    <property type="evidence" value="ECO:0007669"/>
    <property type="project" value="TreeGrafter"/>
</dbReference>
<dbReference type="PANTHER" id="PTHR48078:SF11">
    <property type="entry name" value="THREONINE DEHYDRATASE, MITOCHONDRIAL"/>
    <property type="match status" value="1"/>
</dbReference>
<dbReference type="InterPro" id="IPR000634">
    <property type="entry name" value="Ser/Thr_deHydtase_PyrdxlP-BS"/>
</dbReference>
<dbReference type="InterPro" id="IPR001721">
    <property type="entry name" value="TD_ACT-like"/>
</dbReference>
<dbReference type="GO" id="GO:0004794">
    <property type="term" value="F:threonine deaminase activity"/>
    <property type="evidence" value="ECO:0007669"/>
    <property type="project" value="UniProtKB-UniRule"/>
</dbReference>
<dbReference type="STRING" id="1203190.GCA_000312345_00193"/>
<evidence type="ECO:0000256" key="9">
    <source>
        <dbReference type="ARBA" id="ARBA00023239"/>
    </source>
</evidence>
<keyword evidence="6 12" id="KW-0028">Amino-acid biosynthesis</keyword>
<dbReference type="GO" id="GO:0006567">
    <property type="term" value="P:L-threonine catabolic process"/>
    <property type="evidence" value="ECO:0007669"/>
    <property type="project" value="TreeGrafter"/>
</dbReference>
<sequence length="438" mass="46404">MNAAVPTPQNEPHTPPSTAEVHAADIQAAQAKISTVIEPTPLQYCPRLSQQYGLEVYLKREDLQDVRSYKIRGAYYNVASLTDEERSAGVVAASAGNHAQGVAYACRAMGIAGKIFVPKPTPKQKRDRILVHGGENIELVVTGNTFDEAAEAARVDATERGATIIEPFDARETVIGQGTVAAEILAQLTGLGRELDSVIVPVGGGGLAAGIVSYLADMSPRTSVVAVEPAGAASMAAAVNNGGPVTLSAIDPFVDGAAVKRAGAFPFEIIERNLGRIHLIASEEGAVCTEMLALYQNEGIIAEPAGALSVAGLNGVKLEPGSTVVCVISGGNNDVLRYAEVMERSLVHRGLKHYFLVNFPQEPGQLRSFLTDILGADDDIVLFEYLKKNNRETGVALVGVELSRASDLDPLLARMEGSPIECRRLMPGTDEYEFIVAS</sequence>
<comment type="subunit">
    <text evidence="5 12">Homotetramer.</text>
</comment>
<dbReference type="PANTHER" id="PTHR48078">
    <property type="entry name" value="THREONINE DEHYDRATASE, MITOCHONDRIAL-RELATED"/>
    <property type="match status" value="1"/>
</dbReference>
<evidence type="ECO:0000256" key="3">
    <source>
        <dbReference type="ARBA" id="ARBA00004810"/>
    </source>
</evidence>
<evidence type="ECO:0000256" key="8">
    <source>
        <dbReference type="ARBA" id="ARBA00022898"/>
    </source>
</evidence>
<comment type="pathway">
    <text evidence="3 12">Amino-acid biosynthesis; L-isoleucine biosynthesis; 2-oxobutanoate from L-threonine: step 1/1.</text>
</comment>
<dbReference type="AlphaFoldDB" id="A0A1H1MR42"/>
<dbReference type="FunFam" id="3.40.50.1100:FF:000005">
    <property type="entry name" value="Threonine dehydratase catabolic"/>
    <property type="match status" value="1"/>
</dbReference>
<dbReference type="CDD" id="cd01562">
    <property type="entry name" value="Thr-dehyd"/>
    <property type="match status" value="1"/>
</dbReference>
<dbReference type="OrthoDB" id="9811476at2"/>
<evidence type="ECO:0000259" key="13">
    <source>
        <dbReference type="PROSITE" id="PS51672"/>
    </source>
</evidence>
<dbReference type="NCBIfam" id="TIGR02079">
    <property type="entry name" value="THD1"/>
    <property type="match status" value="1"/>
</dbReference>
<dbReference type="InterPro" id="IPR036052">
    <property type="entry name" value="TrpB-like_PALP_sf"/>
</dbReference>
<comment type="cofactor">
    <cofactor evidence="2 12">
        <name>pyridoxal 5'-phosphate</name>
        <dbReference type="ChEBI" id="CHEBI:597326"/>
    </cofactor>
</comment>
<dbReference type="InterPro" id="IPR011820">
    <property type="entry name" value="IlvA"/>
</dbReference>
<reference evidence="14 15" key="1">
    <citation type="submission" date="2016-10" db="EMBL/GenBank/DDBJ databases">
        <authorList>
            <person name="de Groot N.N."/>
        </authorList>
    </citation>
    <scope>NUCLEOTIDE SEQUENCE [LARGE SCALE GENOMIC DNA]</scope>
    <source>
        <strain evidence="14 15">DSM 45434</strain>
    </source>
</reference>
<dbReference type="InterPro" id="IPR038110">
    <property type="entry name" value="TD_ACT-like_sf"/>
</dbReference>
<keyword evidence="10 12" id="KW-0100">Branched-chain amino acid biosynthesis</keyword>
<evidence type="ECO:0000256" key="7">
    <source>
        <dbReference type="ARBA" id="ARBA00022624"/>
    </source>
</evidence>
<dbReference type="UniPathway" id="UPA00047">
    <property type="reaction ID" value="UER00054"/>
</dbReference>
<evidence type="ECO:0000256" key="4">
    <source>
        <dbReference type="ARBA" id="ARBA00010869"/>
    </source>
</evidence>
<protein>
    <recommendedName>
        <fullName evidence="12">L-threonine dehydratase</fullName>
        <ecNumber evidence="12">4.3.1.19</ecNumber>
    </recommendedName>
    <alternativeName>
        <fullName evidence="12">Threonine deaminase</fullName>
    </alternativeName>
</protein>
<dbReference type="PROSITE" id="PS51672">
    <property type="entry name" value="ACT_LIKE"/>
    <property type="match status" value="1"/>
</dbReference>
<dbReference type="GO" id="GO:0009097">
    <property type="term" value="P:isoleucine biosynthetic process"/>
    <property type="evidence" value="ECO:0007669"/>
    <property type="project" value="UniProtKB-UniRule"/>
</dbReference>
<organism evidence="14 15">
    <name type="scientific">Corynebacterium timonense</name>
    <dbReference type="NCBI Taxonomy" id="441500"/>
    <lineage>
        <taxon>Bacteria</taxon>
        <taxon>Bacillati</taxon>
        <taxon>Actinomycetota</taxon>
        <taxon>Actinomycetes</taxon>
        <taxon>Mycobacteriales</taxon>
        <taxon>Corynebacteriaceae</taxon>
        <taxon>Corynebacterium</taxon>
    </lineage>
</organism>